<dbReference type="SUPFAM" id="SSF117281">
    <property type="entry name" value="Kelch motif"/>
    <property type="match status" value="1"/>
</dbReference>
<organism evidence="3 4">
    <name type="scientific">Thalictrum thalictroides</name>
    <name type="common">Rue-anemone</name>
    <name type="synonym">Anemone thalictroides</name>
    <dbReference type="NCBI Taxonomy" id="46969"/>
    <lineage>
        <taxon>Eukaryota</taxon>
        <taxon>Viridiplantae</taxon>
        <taxon>Streptophyta</taxon>
        <taxon>Embryophyta</taxon>
        <taxon>Tracheophyta</taxon>
        <taxon>Spermatophyta</taxon>
        <taxon>Magnoliopsida</taxon>
        <taxon>Ranunculales</taxon>
        <taxon>Ranunculaceae</taxon>
        <taxon>Thalictroideae</taxon>
        <taxon>Thalictrum</taxon>
    </lineage>
</organism>
<sequence>MVRRKPEKSLVKKIQDNPSVNSSVPAWHYSKKELGGVIFFCSNDTINECLQRLMFGLPASHSSYVKTIEPGLPLFLYNYDDRKLHGIYEAASHGQMNIDPNAWTENGSGRTQFPAQVRVRIRKQCNFLLEEKYRNILQKNYCKQPNSHLDINERHTVRRFRLELDHKQADQFLSLFKSSPLTRSSAGYYMNASKQKSLSEELLNFDARHEDGNVKKLATEKACSKHDKSGLPAELPCSSGTWASLFKKKPDSDARCDDFDKKPLVPESNWDGSVCLKASNMSSGPPSVTPFWKEEYSRIIPLSWEEEAGPSVVTTCWDHEKQFLKTQSDEEAIEDEEDRTYSKLKQLAFERVCKEESFLLTEMDYSTLEDEQSPAAASITEKDSSDSEEDTEGAVDSCETDNSHLDDEHSYKLPSASEKDEDLFMNPSGIQSVVYQLRQEVLEANLKTSVLEKKLVDSDILLQQIRRRVIMLESHLSDSSTTGVNVSKDSFSNELLTESFEELLSDHDERLFIMGGYDGVSWLQTMDCYSPSTDIVKNLEPMSSVRSYASAAVLNGLIYNFGGWNGNGSLWYDTVDCYNPLSNKWISCPPLSEKKGCLAGGSLHNRIFALGGGNGKDSLNTAEMFDPMLGRWIHTQAMLQKRFASAAAELDGVLYVVGGYDGNSYLKSAERFDPRDGSWYKLQSMNTSRASHALTVFKGKLYALGGYNGSTYVPTIEVFDPFMGSWIAGDEMKQPRGYFVAPVIGQSIYAIGGQREGSNIVDSVEMYKLGHGWSETNLKGIGERCFFSSVLH</sequence>
<dbReference type="SMART" id="SM00767">
    <property type="entry name" value="DCD"/>
    <property type="match status" value="1"/>
</dbReference>
<dbReference type="GO" id="GO:0034976">
    <property type="term" value="P:response to endoplasmic reticulum stress"/>
    <property type="evidence" value="ECO:0007669"/>
    <property type="project" value="InterPro"/>
</dbReference>
<dbReference type="PANTHER" id="PTHR46034">
    <property type="match status" value="1"/>
</dbReference>
<dbReference type="OrthoDB" id="45365at2759"/>
<dbReference type="InterPro" id="IPR013989">
    <property type="entry name" value="Dev_and_cell_death_domain"/>
</dbReference>
<proteinExistence type="predicted"/>
<feature type="compositionally biased region" description="Basic and acidic residues" evidence="1">
    <location>
        <begin position="401"/>
        <end position="411"/>
    </location>
</feature>
<dbReference type="PANTHER" id="PTHR46034:SF7">
    <property type="entry name" value="INFLUENZA VIRUS NS1A-BINDING PROTEIN"/>
    <property type="match status" value="1"/>
</dbReference>
<dbReference type="EMBL" id="JABWDY010025817">
    <property type="protein sequence ID" value="KAF5189190.1"/>
    <property type="molecule type" value="Genomic_DNA"/>
</dbReference>
<dbReference type="InterPro" id="IPR044832">
    <property type="entry name" value="NRP-like"/>
</dbReference>
<evidence type="ECO:0000259" key="2">
    <source>
        <dbReference type="PROSITE" id="PS51222"/>
    </source>
</evidence>
<feature type="region of interest" description="Disordered" evidence="1">
    <location>
        <begin position="369"/>
        <end position="422"/>
    </location>
</feature>
<dbReference type="AlphaFoldDB" id="A0A7J6VYD8"/>
<dbReference type="InterPro" id="IPR015915">
    <property type="entry name" value="Kelch-typ_b-propeller"/>
</dbReference>
<protein>
    <submittedName>
        <fullName evidence="3">Development/cell death domain, Galactose oxidase, beta-propeller</fullName>
    </submittedName>
</protein>
<dbReference type="Gene3D" id="2.120.10.80">
    <property type="entry name" value="Kelch-type beta propeller"/>
    <property type="match status" value="2"/>
</dbReference>
<dbReference type="SMART" id="SM00612">
    <property type="entry name" value="Kelch"/>
    <property type="match status" value="6"/>
</dbReference>
<dbReference type="Pfam" id="PF10539">
    <property type="entry name" value="Dev_Cell_Death"/>
    <property type="match status" value="1"/>
</dbReference>
<gene>
    <name evidence="3" type="ORF">FRX31_021225</name>
</gene>
<name>A0A7J6VYD8_THATH</name>
<dbReference type="PROSITE" id="PS51222">
    <property type="entry name" value="DCD"/>
    <property type="match status" value="1"/>
</dbReference>
<dbReference type="Proteomes" id="UP000554482">
    <property type="component" value="Unassembled WGS sequence"/>
</dbReference>
<reference evidence="3 4" key="1">
    <citation type="submission" date="2020-06" db="EMBL/GenBank/DDBJ databases">
        <title>Transcriptomic and genomic resources for Thalictrum thalictroides and T. hernandezii: Facilitating candidate gene discovery in an emerging model plant lineage.</title>
        <authorList>
            <person name="Arias T."/>
            <person name="Riano-Pachon D.M."/>
            <person name="Di Stilio V.S."/>
        </authorList>
    </citation>
    <scope>NUCLEOTIDE SEQUENCE [LARGE SCALE GENOMIC DNA]</scope>
    <source>
        <strain evidence="4">cv. WT478/WT964</strain>
        <tissue evidence="3">Leaves</tissue>
    </source>
</reference>
<comment type="caution">
    <text evidence="3">The sequence shown here is derived from an EMBL/GenBank/DDBJ whole genome shotgun (WGS) entry which is preliminary data.</text>
</comment>
<evidence type="ECO:0000313" key="4">
    <source>
        <dbReference type="Proteomes" id="UP000554482"/>
    </source>
</evidence>
<keyword evidence="4" id="KW-1185">Reference proteome</keyword>
<evidence type="ECO:0000256" key="1">
    <source>
        <dbReference type="SAM" id="MobiDB-lite"/>
    </source>
</evidence>
<dbReference type="Pfam" id="PF01344">
    <property type="entry name" value="Kelch_1"/>
    <property type="match status" value="6"/>
</dbReference>
<accession>A0A7J6VYD8</accession>
<dbReference type="InterPro" id="IPR006652">
    <property type="entry name" value="Kelch_1"/>
</dbReference>
<feature type="domain" description="DCD" evidence="2">
    <location>
        <begin position="32"/>
        <end position="178"/>
    </location>
</feature>
<evidence type="ECO:0000313" key="3">
    <source>
        <dbReference type="EMBL" id="KAF5189190.1"/>
    </source>
</evidence>